<evidence type="ECO:0000313" key="2">
    <source>
        <dbReference type="EMBL" id="SVA90918.1"/>
    </source>
</evidence>
<proteinExistence type="predicted"/>
<reference evidence="2" key="1">
    <citation type="submission" date="2018-05" db="EMBL/GenBank/DDBJ databases">
        <authorList>
            <person name="Lanie J.A."/>
            <person name="Ng W.-L."/>
            <person name="Kazmierczak K.M."/>
            <person name="Andrzejewski T.M."/>
            <person name="Davidsen T.M."/>
            <person name="Wayne K.J."/>
            <person name="Tettelin H."/>
            <person name="Glass J.I."/>
            <person name="Rusch D."/>
            <person name="Podicherti R."/>
            <person name="Tsui H.-C.T."/>
            <person name="Winkler M.E."/>
        </authorList>
    </citation>
    <scope>NUCLEOTIDE SEQUENCE</scope>
</reference>
<organism evidence="2">
    <name type="scientific">marine metagenome</name>
    <dbReference type="NCBI Taxonomy" id="408172"/>
    <lineage>
        <taxon>unclassified sequences</taxon>
        <taxon>metagenomes</taxon>
        <taxon>ecological metagenomes</taxon>
    </lineage>
</organism>
<feature type="region of interest" description="Disordered" evidence="1">
    <location>
        <begin position="23"/>
        <end position="53"/>
    </location>
</feature>
<evidence type="ECO:0000256" key="1">
    <source>
        <dbReference type="SAM" id="MobiDB-lite"/>
    </source>
</evidence>
<feature type="compositionally biased region" description="Basic and acidic residues" evidence="1">
    <location>
        <begin position="23"/>
        <end position="34"/>
    </location>
</feature>
<dbReference type="EMBL" id="UINC01022062">
    <property type="protein sequence ID" value="SVA90918.1"/>
    <property type="molecule type" value="Genomic_DNA"/>
</dbReference>
<gene>
    <name evidence="2" type="ORF">METZ01_LOCUS143772</name>
</gene>
<protein>
    <submittedName>
        <fullName evidence="2">Uncharacterized protein</fullName>
    </submittedName>
</protein>
<sequence>MNEPGIEPLDLEWLDGWDMINERERGKLDQRSPRTTEPQYQTEADRLAAESSS</sequence>
<accession>A0A381ZNM4</accession>
<dbReference type="AlphaFoldDB" id="A0A381ZNM4"/>
<name>A0A381ZNM4_9ZZZZ</name>
<feature type="compositionally biased region" description="Basic and acidic residues" evidence="1">
    <location>
        <begin position="43"/>
        <end position="53"/>
    </location>
</feature>